<gene>
    <name evidence="2" type="primary">LOC109693281</name>
</gene>
<feature type="region of interest" description="Disordered" evidence="1">
    <location>
        <begin position="1"/>
        <end position="301"/>
    </location>
</feature>
<feature type="compositionally biased region" description="Gly residues" evidence="1">
    <location>
        <begin position="238"/>
        <end position="248"/>
    </location>
</feature>
<feature type="compositionally biased region" description="Low complexity" evidence="1">
    <location>
        <begin position="249"/>
        <end position="263"/>
    </location>
</feature>
<reference evidence="2" key="1">
    <citation type="submission" date="2025-08" db="UniProtKB">
        <authorList>
            <consortium name="RefSeq"/>
        </authorList>
    </citation>
    <scope>IDENTIFICATION</scope>
    <source>
        <tissue evidence="2">Leukocyte</tissue>
    </source>
</reference>
<feature type="compositionally biased region" description="Polar residues" evidence="1">
    <location>
        <begin position="207"/>
        <end position="221"/>
    </location>
</feature>
<dbReference type="AlphaFoldDB" id="A0A8B7VF58"/>
<evidence type="ECO:0000256" key="1">
    <source>
        <dbReference type="SAM" id="MobiDB-lite"/>
    </source>
</evidence>
<proteinExistence type="predicted"/>
<dbReference type="RefSeq" id="XP_020030087.1">
    <property type="nucleotide sequence ID" value="XM_020174498.1"/>
</dbReference>
<name>A0A8B7VF58_CASCN</name>
<dbReference type="KEGG" id="ccan:109693281"/>
<protein>
    <submittedName>
        <fullName evidence="2">Uncharacterized protein LOC109693281</fullName>
    </submittedName>
</protein>
<feature type="compositionally biased region" description="Basic and acidic residues" evidence="1">
    <location>
        <begin position="288"/>
        <end position="301"/>
    </location>
</feature>
<evidence type="ECO:0000313" key="2">
    <source>
        <dbReference type="RefSeq" id="XP_020030087.1"/>
    </source>
</evidence>
<sequence length="318" mass="33186">MSDRNVKRGLFGGRNPQEGFSTPNTSPAIETLRQQETKTAPGSPRRGCRHGGRGQLPFPHSSPQPPTLQNPTPPRGPGDHQGVPRRGKRRLREYPDVTARLPGSPAVWTPRPGGVSPKPPEGTRGRNGRAGPDRTDPSGRRTRGGVSGKERGGQQVGSGRKAAGESGNKAERVCVSVTETDGRPRSPAVSSGLAVPPLTPSSPHPVGSSNLGPKSLGPTTTNRRRRLGGISRSEKGAEGGGEPTGGARAGPRASAGSQRASRAVSLDGLTRCGALTNQQPAPPWEAGPRIKSEGGSWERSKRLGVTGIVANWGEKSEF</sequence>
<organism evidence="2">
    <name type="scientific">Castor canadensis</name>
    <name type="common">American beaver</name>
    <dbReference type="NCBI Taxonomy" id="51338"/>
    <lineage>
        <taxon>Eukaryota</taxon>
        <taxon>Metazoa</taxon>
        <taxon>Chordata</taxon>
        <taxon>Craniata</taxon>
        <taxon>Vertebrata</taxon>
        <taxon>Euteleostomi</taxon>
        <taxon>Mammalia</taxon>
        <taxon>Eutheria</taxon>
        <taxon>Euarchontoglires</taxon>
        <taxon>Glires</taxon>
        <taxon>Rodentia</taxon>
        <taxon>Castorimorpha</taxon>
        <taxon>Castoridae</taxon>
        <taxon>Castor</taxon>
    </lineage>
</organism>
<accession>A0A8B7VF58</accession>
<feature type="compositionally biased region" description="Polar residues" evidence="1">
    <location>
        <begin position="18"/>
        <end position="40"/>
    </location>
</feature>
<feature type="compositionally biased region" description="Pro residues" evidence="1">
    <location>
        <begin position="60"/>
        <end position="76"/>
    </location>
</feature>